<comment type="subcellular location">
    <subcellularLocation>
        <location evidence="1">Vacuole</location>
    </subcellularLocation>
</comment>
<keyword evidence="2" id="KW-0926">Vacuole</keyword>
<evidence type="ECO:0000313" key="9">
    <source>
        <dbReference type="Proteomes" id="UP000320475"/>
    </source>
</evidence>
<gene>
    <name evidence="8" type="ORF">SeLEV6574_g02723</name>
</gene>
<dbReference type="VEuPathDB" id="FungiDB:SeMB42_g04287"/>
<evidence type="ECO:0000256" key="3">
    <source>
        <dbReference type="ARBA" id="ARBA00023054"/>
    </source>
</evidence>
<dbReference type="InterPro" id="IPR036871">
    <property type="entry name" value="PX_dom_sf"/>
</dbReference>
<dbReference type="SUPFAM" id="SSF58038">
    <property type="entry name" value="SNARE fusion complex"/>
    <property type="match status" value="1"/>
</dbReference>
<comment type="function">
    <text evidence="4">Essential for proper morphogenesis of the vacuole. May exist as structural reinforcement on the surface of the vacuolar membrane and be required for maintenance against rupture by osmotic pressure.</text>
</comment>
<feature type="compositionally biased region" description="Low complexity" evidence="5">
    <location>
        <begin position="523"/>
        <end position="532"/>
    </location>
</feature>
<evidence type="ECO:0000313" key="8">
    <source>
        <dbReference type="EMBL" id="TPX47315.1"/>
    </source>
</evidence>
<name>A0A507D7I2_9FUNG</name>
<dbReference type="GO" id="GO:0007034">
    <property type="term" value="P:vacuolar transport"/>
    <property type="evidence" value="ECO:0007669"/>
    <property type="project" value="UniProtKB-ARBA"/>
</dbReference>
<dbReference type="SUPFAM" id="SSF64268">
    <property type="entry name" value="PX domain"/>
    <property type="match status" value="1"/>
</dbReference>
<dbReference type="GO" id="GO:0016192">
    <property type="term" value="P:vesicle-mediated transport"/>
    <property type="evidence" value="ECO:0007669"/>
    <property type="project" value="UniProtKB-ARBA"/>
</dbReference>
<dbReference type="Gene3D" id="1.20.5.110">
    <property type="match status" value="1"/>
</dbReference>
<evidence type="ECO:0000259" key="7">
    <source>
        <dbReference type="PROSITE" id="PS50195"/>
    </source>
</evidence>
<dbReference type="CDD" id="cd16279">
    <property type="entry name" value="metallo-hydrolase-like_MBL-fold"/>
    <property type="match status" value="1"/>
</dbReference>
<feature type="region of interest" description="Disordered" evidence="5">
    <location>
        <begin position="597"/>
        <end position="618"/>
    </location>
</feature>
<dbReference type="InterPro" id="IPR001279">
    <property type="entry name" value="Metallo-B-lactamas"/>
</dbReference>
<comment type="caution">
    <text evidence="8">The sequence shown here is derived from an EMBL/GenBank/DDBJ whole genome shotgun (WGS) entry which is preliminary data.</text>
</comment>
<proteinExistence type="predicted"/>
<evidence type="ECO:0000259" key="6">
    <source>
        <dbReference type="PROSITE" id="PS50192"/>
    </source>
</evidence>
<dbReference type="Gene3D" id="3.60.15.10">
    <property type="entry name" value="Ribonuclease Z/Hydroxyacylglutathione hydrolase-like"/>
    <property type="match status" value="1"/>
</dbReference>
<dbReference type="InterPro" id="IPR036866">
    <property type="entry name" value="RibonucZ/Hydroxyglut_hydro"/>
</dbReference>
<dbReference type="PROSITE" id="PS50192">
    <property type="entry name" value="T_SNARE"/>
    <property type="match status" value="1"/>
</dbReference>
<protein>
    <recommendedName>
        <fullName evidence="10">t-SNARE coiled-coil homology domain-containing protein</fullName>
    </recommendedName>
</protein>
<dbReference type="Pfam" id="PF00787">
    <property type="entry name" value="PX"/>
    <property type="match status" value="1"/>
</dbReference>
<dbReference type="AlphaFoldDB" id="A0A507D7I2"/>
<dbReference type="SUPFAM" id="SSF56281">
    <property type="entry name" value="Metallo-hydrolase/oxidoreductase"/>
    <property type="match status" value="1"/>
</dbReference>
<dbReference type="OrthoDB" id="341300at2759"/>
<evidence type="ECO:0008006" key="10">
    <source>
        <dbReference type="Google" id="ProtNLM"/>
    </source>
</evidence>
<sequence>MFGFNHIGSVPNISCLTAETLSCKVCLSALPALRIGSTTLAGRVDGTPLFVKNRRRNTSAIIRHRHPDGRLRTILIDCGKTFYEASMQWFVQYRLRKIDALILTHGHADAMNGLDDLRQWTIGSDTYRCQSHLDIYLSKETMKVVQAVFPYLVDSSKATGGGGIPATKFHIFDQNGPQPFYIDELEIVPFEVHHGVYSDSAPFICNGFRIGGILSYISDVSHVPDEAREVMRGSIVIVIDALKFGKHISHFGVEEATEELLKLRPKCGYLVGFSHAADHDEILSASHHDNFFLLRMGSNRLGFSLMVAVTMAPHEPLTQIRIQAYDIVTTPSRYVQYTINLQGPVRSWTVTKRYSELDSLHHKMNALAPTPVQLPGKTLFSSLPSQAFNADFLTARRTGLERYLQAILHHPNAIWRRSKEWCDFFGIPDRKAGARAVSGSWWLKSESANGKDDAESWMEEYASVMDTLRQVRQYVVERDKAYARGDSTIASTAAMNGKKVLASLTSRIKTLEDALVRINAANNTGNNTVNRPANPPGYDDSISTVNNNSSRSSLVGGGELNRRNDMIATLRDERDALTRVLALPPRNVDRGALFGASSSGDSINNPVDTHQPSSSSVTAKTARKFGSAVPQETEITRPLSNAGVLQHQQHVIATQDEDVDALLTIIRRQKEIGNAISDELDVQNQMLDELDQSVDRTKTGVRKVNRQLDKMGKG</sequence>
<feature type="region of interest" description="Disordered" evidence="5">
    <location>
        <begin position="523"/>
        <end position="558"/>
    </location>
</feature>
<feature type="domain" description="PX" evidence="7">
    <location>
        <begin position="315"/>
        <end position="432"/>
    </location>
</feature>
<dbReference type="PANTHER" id="PTHR42663">
    <property type="entry name" value="HYDROLASE C777.06C-RELATED-RELATED"/>
    <property type="match status" value="1"/>
</dbReference>
<dbReference type="CDD" id="cd15858">
    <property type="entry name" value="SNARE_VAM7"/>
    <property type="match status" value="1"/>
</dbReference>
<keyword evidence="3" id="KW-0175">Coiled coil</keyword>
<evidence type="ECO:0000256" key="1">
    <source>
        <dbReference type="ARBA" id="ARBA00004116"/>
    </source>
</evidence>
<dbReference type="FunFam" id="1.20.5.110:FF:000058">
    <property type="entry name" value="VAM7p Vacuolar SNARE protein"/>
    <property type="match status" value="1"/>
</dbReference>
<dbReference type="InterPro" id="IPR001683">
    <property type="entry name" value="PX_dom"/>
</dbReference>
<evidence type="ECO:0000256" key="5">
    <source>
        <dbReference type="SAM" id="MobiDB-lite"/>
    </source>
</evidence>
<feature type="domain" description="T-SNARE coiled-coil homology" evidence="6">
    <location>
        <begin position="649"/>
        <end position="711"/>
    </location>
</feature>
<dbReference type="PROSITE" id="PS50195">
    <property type="entry name" value="PX"/>
    <property type="match status" value="1"/>
</dbReference>
<dbReference type="Proteomes" id="UP000320475">
    <property type="component" value="Unassembled WGS sequence"/>
</dbReference>
<dbReference type="GO" id="GO:0035091">
    <property type="term" value="F:phosphatidylinositol binding"/>
    <property type="evidence" value="ECO:0007669"/>
    <property type="project" value="InterPro"/>
</dbReference>
<dbReference type="GO" id="GO:0000329">
    <property type="term" value="C:fungal-type vacuole membrane"/>
    <property type="evidence" value="ECO:0007669"/>
    <property type="project" value="UniProtKB-ARBA"/>
</dbReference>
<reference evidence="8 9" key="1">
    <citation type="journal article" date="2019" name="Sci. Rep.">
        <title>Comparative genomics of chytrid fungi reveal insights into the obligate biotrophic and pathogenic lifestyle of Synchytrium endobioticum.</title>
        <authorList>
            <person name="van de Vossenberg B.T.L.H."/>
            <person name="Warris S."/>
            <person name="Nguyen H.D.T."/>
            <person name="van Gent-Pelzer M.P.E."/>
            <person name="Joly D.L."/>
            <person name="van de Geest H.C."/>
            <person name="Bonants P.J.M."/>
            <person name="Smith D.S."/>
            <person name="Levesque C.A."/>
            <person name="van der Lee T.A.J."/>
        </authorList>
    </citation>
    <scope>NUCLEOTIDE SEQUENCE [LARGE SCALE GENOMIC DNA]</scope>
    <source>
        <strain evidence="8 9">LEV6574</strain>
    </source>
</reference>
<dbReference type="EMBL" id="QEAM01000080">
    <property type="protein sequence ID" value="TPX47315.1"/>
    <property type="molecule type" value="Genomic_DNA"/>
</dbReference>
<dbReference type="SMART" id="SM00397">
    <property type="entry name" value="t_SNARE"/>
    <property type="match status" value="1"/>
</dbReference>
<dbReference type="Gene3D" id="3.30.1520.10">
    <property type="entry name" value="Phox-like domain"/>
    <property type="match status" value="1"/>
</dbReference>
<dbReference type="PANTHER" id="PTHR42663:SF6">
    <property type="entry name" value="HYDROLASE C777.06C-RELATED"/>
    <property type="match status" value="1"/>
</dbReference>
<accession>A0A507D7I2</accession>
<dbReference type="SMART" id="SM00312">
    <property type="entry name" value="PX"/>
    <property type="match status" value="1"/>
</dbReference>
<organism evidence="8 9">
    <name type="scientific">Synchytrium endobioticum</name>
    <dbReference type="NCBI Taxonomy" id="286115"/>
    <lineage>
        <taxon>Eukaryota</taxon>
        <taxon>Fungi</taxon>
        <taxon>Fungi incertae sedis</taxon>
        <taxon>Chytridiomycota</taxon>
        <taxon>Chytridiomycota incertae sedis</taxon>
        <taxon>Chytridiomycetes</taxon>
        <taxon>Synchytriales</taxon>
        <taxon>Synchytriaceae</taxon>
        <taxon>Synchytrium</taxon>
    </lineage>
</organism>
<dbReference type="InterPro" id="IPR000727">
    <property type="entry name" value="T_SNARE_dom"/>
</dbReference>
<dbReference type="GO" id="GO:0097576">
    <property type="term" value="P:vacuole fusion"/>
    <property type="evidence" value="ECO:0007669"/>
    <property type="project" value="UniProtKB-ARBA"/>
</dbReference>
<evidence type="ECO:0000256" key="4">
    <source>
        <dbReference type="ARBA" id="ARBA00054927"/>
    </source>
</evidence>
<dbReference type="Pfam" id="PF12706">
    <property type="entry name" value="Lactamase_B_2"/>
    <property type="match status" value="1"/>
</dbReference>
<evidence type="ECO:0000256" key="2">
    <source>
        <dbReference type="ARBA" id="ARBA00022554"/>
    </source>
</evidence>
<feature type="compositionally biased region" description="Polar residues" evidence="5">
    <location>
        <begin position="541"/>
        <end position="553"/>
    </location>
</feature>